<evidence type="ECO:0000256" key="5">
    <source>
        <dbReference type="SAM" id="MobiDB-lite"/>
    </source>
</evidence>
<feature type="region of interest" description="Disordered" evidence="5">
    <location>
        <begin position="330"/>
        <end position="350"/>
    </location>
</feature>
<comment type="subcellular location">
    <subcellularLocation>
        <location evidence="1">Cytoplasm</location>
    </subcellularLocation>
</comment>
<keyword evidence="3 4" id="KW-0175">Coiled coil</keyword>
<protein>
    <submittedName>
        <fullName evidence="6">Leucine zipper putative tumor suppressor 2</fullName>
    </submittedName>
</protein>
<feature type="compositionally biased region" description="Polar residues" evidence="5">
    <location>
        <begin position="231"/>
        <end position="246"/>
    </location>
</feature>
<reference evidence="6" key="1">
    <citation type="submission" date="2021-05" db="EMBL/GenBank/DDBJ databases">
        <authorList>
            <person name="Alioto T."/>
            <person name="Alioto T."/>
            <person name="Gomez Garrido J."/>
        </authorList>
    </citation>
    <scope>NUCLEOTIDE SEQUENCE</scope>
</reference>
<accession>A0A8D8PZA3</accession>
<dbReference type="PANTHER" id="PTHR19354">
    <property type="entry name" value="ZIPPER PUTATIVE TUMOR SUPPRESSOR 2 HOMOLOG-LIKE PROTEIN-RELATED"/>
    <property type="match status" value="1"/>
</dbReference>
<dbReference type="EMBL" id="HBUF01303282">
    <property type="protein sequence ID" value="CAG6691553.1"/>
    <property type="molecule type" value="Transcribed_RNA"/>
</dbReference>
<evidence type="ECO:0000313" key="6">
    <source>
        <dbReference type="EMBL" id="CAG6618788.1"/>
    </source>
</evidence>
<dbReference type="EMBL" id="HBUF01573372">
    <property type="protein sequence ID" value="CAG6767428.1"/>
    <property type="molecule type" value="Transcribed_RNA"/>
</dbReference>
<dbReference type="EMBL" id="HBUF01573373">
    <property type="protein sequence ID" value="CAG6767429.1"/>
    <property type="molecule type" value="Transcribed_RNA"/>
</dbReference>
<dbReference type="Pfam" id="PF06818">
    <property type="entry name" value="Fez1"/>
    <property type="match status" value="1"/>
</dbReference>
<evidence type="ECO:0000256" key="2">
    <source>
        <dbReference type="ARBA" id="ARBA00022490"/>
    </source>
</evidence>
<organism evidence="6">
    <name type="scientific">Cacopsylla melanoneura</name>
    <dbReference type="NCBI Taxonomy" id="428564"/>
    <lineage>
        <taxon>Eukaryota</taxon>
        <taxon>Metazoa</taxon>
        <taxon>Ecdysozoa</taxon>
        <taxon>Arthropoda</taxon>
        <taxon>Hexapoda</taxon>
        <taxon>Insecta</taxon>
        <taxon>Pterygota</taxon>
        <taxon>Neoptera</taxon>
        <taxon>Paraneoptera</taxon>
        <taxon>Hemiptera</taxon>
        <taxon>Sternorrhyncha</taxon>
        <taxon>Psylloidea</taxon>
        <taxon>Psyllidae</taxon>
        <taxon>Psyllinae</taxon>
        <taxon>Cacopsylla</taxon>
    </lineage>
</organism>
<dbReference type="InterPro" id="IPR045329">
    <property type="entry name" value="LZTS"/>
</dbReference>
<feature type="region of interest" description="Disordered" evidence="5">
    <location>
        <begin position="146"/>
        <end position="246"/>
    </location>
</feature>
<dbReference type="PANTHER" id="PTHR19354:SF2">
    <property type="entry name" value="LEUCINE-RICH REPEAT-CONTAINING PROTEIN DDB_G0290503"/>
    <property type="match status" value="1"/>
</dbReference>
<proteinExistence type="predicted"/>
<feature type="compositionally biased region" description="Polar residues" evidence="5">
    <location>
        <begin position="458"/>
        <end position="477"/>
    </location>
</feature>
<dbReference type="EMBL" id="HBUF01043941">
    <property type="protein sequence ID" value="CAG6618788.1"/>
    <property type="molecule type" value="Transcribed_RNA"/>
</dbReference>
<feature type="compositionally biased region" description="Basic and acidic residues" evidence="5">
    <location>
        <begin position="151"/>
        <end position="213"/>
    </location>
</feature>
<dbReference type="AlphaFoldDB" id="A0A8D8PZA3"/>
<evidence type="ECO:0000256" key="3">
    <source>
        <dbReference type="ARBA" id="ARBA00023054"/>
    </source>
</evidence>
<feature type="compositionally biased region" description="Low complexity" evidence="5">
    <location>
        <begin position="21"/>
        <end position="31"/>
    </location>
</feature>
<feature type="region of interest" description="Disordered" evidence="5">
    <location>
        <begin position="455"/>
        <end position="487"/>
    </location>
</feature>
<sequence>MARIDSGHETLFSEDSSPCEGGVSPSSNLGSGSSGSSGTGLETTPPKLSATLSKGKVVLRPVAFKPVSVRFSNHGERYGSTPALTRPGSQITCYGSSSDIRHSNLSMDRKMASASPLTMSSLPFSPSRSRHRIGYDSYENVATSSLPSHFLNDHRPRSNTLERPKSGTLERPKSGTLDRPKSGTLERPKSGTLERPRSGTLERPKSGALDRPRSGTLDRPGSKASSFRLVQPSSTPSNSSCADLTRAPSTEIVSDLESALRERDYELAYLRQTMEHNEQVIFRVYQDKERAWDREMKRLKVLHESRLRTGAQKSLKLEQMLMMQTYQLQEDKKRLRDETDRSSQETKKLNQEIDTLRTRLEETEWNLCQKSGELAVLKSKLKDTQGDQTFKSHELIQLRTEIRDLQLELDEKNKEISKLKRDISEIQDHHDAEETELKLIIQQLQHKMSQKYLDESTSHFTSKPTSPSSDYHSLDNISSSSPVSSPVSKFDYEKLKEELGELQMKLYREQSLFQREKVIWAEEKEKVLKYQRQLQLNYVQMLRRSKHLETQLENLSLELDLNRRTKKPLQTSISHTAIHL</sequence>
<feature type="coiled-coil region" evidence="4">
    <location>
        <begin position="395"/>
        <end position="436"/>
    </location>
</feature>
<dbReference type="EMBL" id="HBUF01043942">
    <property type="protein sequence ID" value="CAG6618789.1"/>
    <property type="molecule type" value="Transcribed_RNA"/>
</dbReference>
<dbReference type="EMBL" id="HBUF01303281">
    <property type="protein sequence ID" value="CAG6691552.1"/>
    <property type="molecule type" value="Transcribed_RNA"/>
</dbReference>
<evidence type="ECO:0000256" key="1">
    <source>
        <dbReference type="ARBA" id="ARBA00004496"/>
    </source>
</evidence>
<dbReference type="EMBL" id="HBUF01390635">
    <property type="protein sequence ID" value="CAG6733718.1"/>
    <property type="molecule type" value="Transcribed_RNA"/>
</dbReference>
<name>A0A8D8PZA3_9HEMI</name>
<dbReference type="EMBL" id="HBUF01303283">
    <property type="protein sequence ID" value="CAG6691554.1"/>
    <property type="molecule type" value="Transcribed_RNA"/>
</dbReference>
<evidence type="ECO:0000256" key="4">
    <source>
        <dbReference type="SAM" id="Coils"/>
    </source>
</evidence>
<feature type="region of interest" description="Disordered" evidence="5">
    <location>
        <begin position="1"/>
        <end position="50"/>
    </location>
</feature>
<keyword evidence="2" id="KW-0963">Cytoplasm</keyword>
<dbReference type="GO" id="GO:0005737">
    <property type="term" value="C:cytoplasm"/>
    <property type="evidence" value="ECO:0007669"/>
    <property type="project" value="UniProtKB-SubCell"/>
</dbReference>
<feature type="compositionally biased region" description="Low complexity" evidence="5">
    <location>
        <begin position="478"/>
        <end position="487"/>
    </location>
</feature>